<feature type="transmembrane region" description="Helical" evidence="8">
    <location>
        <begin position="152"/>
        <end position="171"/>
    </location>
</feature>
<name>A0A6N8FT58_9CHRO</name>
<keyword evidence="11" id="KW-1185">Reference proteome</keyword>
<dbReference type="GO" id="GO:0009103">
    <property type="term" value="P:lipopolysaccharide biosynthetic process"/>
    <property type="evidence" value="ECO:0007669"/>
    <property type="project" value="UniProtKB-ARBA"/>
</dbReference>
<comment type="caution">
    <text evidence="10">The sequence shown here is derived from an EMBL/GenBank/DDBJ whole genome shotgun (WGS) entry which is preliminary data.</text>
</comment>
<evidence type="ECO:0000256" key="1">
    <source>
        <dbReference type="ARBA" id="ARBA00004651"/>
    </source>
</evidence>
<sequence>MRLYTSKNLTDKLRIPQKILFLVIVLLLIGIFFRFTNLDRKVYWYDETITSLRVAGYRQTEVVQQIFNAKEISVQALQKYQKINLKTTLLATTYSLATEAPQHPPLYFLVARFWTQWLGDSVATMRSLSALISILIFPCLYWLCLELFKTPLFGWIAVALMAVSPFHVLYAQEAREYSLWTVTTLLSSTTLLRAIRLKTKLSWIVYAATIVAGLYSFTFSLFIIIGHSIYIATTEKFRLTKIVKSYLFACFIVF</sequence>
<evidence type="ECO:0000256" key="2">
    <source>
        <dbReference type="ARBA" id="ARBA00022475"/>
    </source>
</evidence>
<comment type="subcellular location">
    <subcellularLocation>
        <location evidence="1">Cell membrane</location>
        <topology evidence="1">Multi-pass membrane protein</topology>
    </subcellularLocation>
</comment>
<evidence type="ECO:0000256" key="8">
    <source>
        <dbReference type="SAM" id="Phobius"/>
    </source>
</evidence>
<feature type="transmembrane region" description="Helical" evidence="8">
    <location>
        <begin position="203"/>
        <end position="230"/>
    </location>
</feature>
<evidence type="ECO:0000256" key="7">
    <source>
        <dbReference type="ARBA" id="ARBA00023136"/>
    </source>
</evidence>
<feature type="transmembrane region" description="Helical" evidence="8">
    <location>
        <begin position="127"/>
        <end position="145"/>
    </location>
</feature>
<reference evidence="10 11" key="1">
    <citation type="journal article" date="2019" name="Front. Microbiol.">
        <title>Genomic Features for Desiccation Tolerance and Sugar Biosynthesis in the Extremophile Gloeocapsopsis sp. UTEX B3054.</title>
        <authorList>
            <person name="Urrejola C."/>
            <person name="Alcorta J."/>
            <person name="Salas L."/>
            <person name="Vasquez M."/>
            <person name="Polz M.F."/>
            <person name="Vicuna R."/>
            <person name="Diez B."/>
        </authorList>
    </citation>
    <scope>NUCLEOTIDE SEQUENCE [LARGE SCALE GENOMIC DNA]</scope>
    <source>
        <strain evidence="10 11">1H9</strain>
    </source>
</reference>
<keyword evidence="3" id="KW-0328">Glycosyltransferase</keyword>
<dbReference type="InterPro" id="IPR050297">
    <property type="entry name" value="LipidA_mod_glycosyltrf_83"/>
</dbReference>
<keyword evidence="6 8" id="KW-1133">Transmembrane helix</keyword>
<gene>
    <name evidence="10" type="ORF">BWI75_07970</name>
</gene>
<keyword evidence="2" id="KW-1003">Cell membrane</keyword>
<dbReference type="OrthoDB" id="495800at2"/>
<keyword evidence="5 8" id="KW-0812">Transmembrane</keyword>
<proteinExistence type="predicted"/>
<evidence type="ECO:0000256" key="3">
    <source>
        <dbReference type="ARBA" id="ARBA00022676"/>
    </source>
</evidence>
<dbReference type="Pfam" id="PF13231">
    <property type="entry name" value="PMT_2"/>
    <property type="match status" value="1"/>
</dbReference>
<protein>
    <recommendedName>
        <fullName evidence="9">Glycosyltransferase RgtA/B/C/D-like domain-containing protein</fullName>
    </recommendedName>
</protein>
<keyword evidence="4" id="KW-0808">Transferase</keyword>
<organism evidence="10 11">
    <name type="scientific">Gloeocapsopsis dulcis AAB1 = 1H9</name>
    <dbReference type="NCBI Taxonomy" id="1433147"/>
    <lineage>
        <taxon>Bacteria</taxon>
        <taxon>Bacillati</taxon>
        <taxon>Cyanobacteriota</taxon>
        <taxon>Cyanophyceae</taxon>
        <taxon>Oscillatoriophycideae</taxon>
        <taxon>Chroococcales</taxon>
        <taxon>Chroococcaceae</taxon>
        <taxon>Gloeocapsopsis</taxon>
        <taxon>Gloeocapsopsis dulcis</taxon>
    </lineage>
</organism>
<evidence type="ECO:0000313" key="11">
    <source>
        <dbReference type="Proteomes" id="UP000441797"/>
    </source>
</evidence>
<evidence type="ECO:0000259" key="9">
    <source>
        <dbReference type="Pfam" id="PF13231"/>
    </source>
</evidence>
<feature type="domain" description="Glycosyltransferase RgtA/B/C/D-like" evidence="9">
    <location>
        <begin position="102"/>
        <end position="252"/>
    </location>
</feature>
<evidence type="ECO:0000256" key="4">
    <source>
        <dbReference type="ARBA" id="ARBA00022679"/>
    </source>
</evidence>
<dbReference type="GO" id="GO:0005886">
    <property type="term" value="C:plasma membrane"/>
    <property type="evidence" value="ECO:0007669"/>
    <property type="project" value="UniProtKB-SubCell"/>
</dbReference>
<evidence type="ECO:0000313" key="10">
    <source>
        <dbReference type="EMBL" id="MUL36283.1"/>
    </source>
</evidence>
<dbReference type="EMBL" id="NAPY01000009">
    <property type="protein sequence ID" value="MUL36283.1"/>
    <property type="molecule type" value="Genomic_DNA"/>
</dbReference>
<dbReference type="InterPro" id="IPR038731">
    <property type="entry name" value="RgtA/B/C-like"/>
</dbReference>
<keyword evidence="7 8" id="KW-0472">Membrane</keyword>
<dbReference type="RefSeq" id="WP_105219318.1">
    <property type="nucleotide sequence ID" value="NZ_CAWNSU010000033.1"/>
</dbReference>
<dbReference type="Proteomes" id="UP000441797">
    <property type="component" value="Unassembled WGS sequence"/>
</dbReference>
<dbReference type="AlphaFoldDB" id="A0A6N8FT58"/>
<dbReference type="GO" id="GO:0016763">
    <property type="term" value="F:pentosyltransferase activity"/>
    <property type="evidence" value="ECO:0007669"/>
    <property type="project" value="TreeGrafter"/>
</dbReference>
<accession>A0A6N8FT58</accession>
<dbReference type="PANTHER" id="PTHR33908:SF11">
    <property type="entry name" value="MEMBRANE PROTEIN"/>
    <property type="match status" value="1"/>
</dbReference>
<dbReference type="PANTHER" id="PTHR33908">
    <property type="entry name" value="MANNOSYLTRANSFERASE YKCB-RELATED"/>
    <property type="match status" value="1"/>
</dbReference>
<feature type="transmembrane region" description="Helical" evidence="8">
    <location>
        <begin position="20"/>
        <end position="36"/>
    </location>
</feature>
<evidence type="ECO:0000256" key="5">
    <source>
        <dbReference type="ARBA" id="ARBA00022692"/>
    </source>
</evidence>
<evidence type="ECO:0000256" key="6">
    <source>
        <dbReference type="ARBA" id="ARBA00022989"/>
    </source>
</evidence>